<dbReference type="PANTHER" id="PTHR35368:SF1">
    <property type="entry name" value="HYDROPEROXIDE REDUCTASE"/>
    <property type="match status" value="1"/>
</dbReference>
<dbReference type="InterPro" id="IPR015946">
    <property type="entry name" value="KH_dom-like_a/b"/>
</dbReference>
<keyword evidence="2" id="KW-1185">Reference proteome</keyword>
<gene>
    <name evidence="1" type="ORF">SAMN04488125_101414</name>
</gene>
<dbReference type="InterPro" id="IPR036102">
    <property type="entry name" value="OsmC/Ohrsf"/>
</dbReference>
<dbReference type="RefSeq" id="WP_091941421.1">
    <property type="nucleotide sequence ID" value="NZ_FOSV01000001.1"/>
</dbReference>
<accession>A0A1I3YY18</accession>
<dbReference type="STRING" id="414703.SAMN04488125_101414"/>
<name>A0A1I3YY18_9HYPH</name>
<evidence type="ECO:0000313" key="2">
    <source>
        <dbReference type="Proteomes" id="UP000198804"/>
    </source>
</evidence>
<protein>
    <submittedName>
        <fullName evidence="1">Uncharacterized OsmC-related protein</fullName>
    </submittedName>
</protein>
<dbReference type="AlphaFoldDB" id="A0A1I3YY18"/>
<proteinExistence type="predicted"/>
<dbReference type="SUPFAM" id="SSF82784">
    <property type="entry name" value="OsmC-like"/>
    <property type="match status" value="1"/>
</dbReference>
<dbReference type="Proteomes" id="UP000198804">
    <property type="component" value="Unassembled WGS sequence"/>
</dbReference>
<dbReference type="Gene3D" id="3.30.300.20">
    <property type="match status" value="1"/>
</dbReference>
<reference evidence="2" key="1">
    <citation type="submission" date="2016-10" db="EMBL/GenBank/DDBJ databases">
        <authorList>
            <person name="Varghese N."/>
            <person name="Submissions S."/>
        </authorList>
    </citation>
    <scope>NUCLEOTIDE SEQUENCE [LARGE SCALE GENOMIC DNA]</scope>
    <source>
        <strain evidence="2">CGMCC 1.6474</strain>
    </source>
</reference>
<organism evidence="1 2">
    <name type="scientific">Methylorubrum salsuginis</name>
    <dbReference type="NCBI Taxonomy" id="414703"/>
    <lineage>
        <taxon>Bacteria</taxon>
        <taxon>Pseudomonadati</taxon>
        <taxon>Pseudomonadota</taxon>
        <taxon>Alphaproteobacteria</taxon>
        <taxon>Hyphomicrobiales</taxon>
        <taxon>Methylobacteriaceae</taxon>
        <taxon>Methylorubrum</taxon>
    </lineage>
</organism>
<dbReference type="OrthoDB" id="5356953at2"/>
<dbReference type="InterPro" id="IPR052924">
    <property type="entry name" value="OsmC/Ohr_hydroprdx_reductase"/>
</dbReference>
<dbReference type="Pfam" id="PF02566">
    <property type="entry name" value="OsmC"/>
    <property type="match status" value="1"/>
</dbReference>
<dbReference type="InterPro" id="IPR003718">
    <property type="entry name" value="OsmC/Ohr_fam"/>
</dbReference>
<sequence>MTAHAVREIVQTFETIDRDKLRALSERGRADPSVVKTVRAKTIAEGRRFRHLNYVRNLDAHIVDEPPALLGDDTAPNPTEALLAALGTCVAVGLQANAVARGWTVRGITIESEGDINITSVWGTGDLSEKPVGLTAVRLKAHLDIDGASPDELDALVAHAAQWSPVLNTVQNPVSVTLARA</sequence>
<dbReference type="EMBL" id="FOSV01000001">
    <property type="protein sequence ID" value="SFK36680.1"/>
    <property type="molecule type" value="Genomic_DNA"/>
</dbReference>
<evidence type="ECO:0000313" key="1">
    <source>
        <dbReference type="EMBL" id="SFK36680.1"/>
    </source>
</evidence>
<dbReference type="PANTHER" id="PTHR35368">
    <property type="entry name" value="HYDROPEROXIDE REDUCTASE"/>
    <property type="match status" value="1"/>
</dbReference>